<dbReference type="AlphaFoldDB" id="A0A243WFH9"/>
<organism evidence="2 3">
    <name type="scientific">Hymenobacter crusticola</name>
    <dbReference type="NCBI Taxonomy" id="1770526"/>
    <lineage>
        <taxon>Bacteria</taxon>
        <taxon>Pseudomonadati</taxon>
        <taxon>Bacteroidota</taxon>
        <taxon>Cytophagia</taxon>
        <taxon>Cytophagales</taxon>
        <taxon>Hymenobacteraceae</taxon>
        <taxon>Hymenobacter</taxon>
    </lineage>
</organism>
<evidence type="ECO:0008006" key="4">
    <source>
        <dbReference type="Google" id="ProtNLM"/>
    </source>
</evidence>
<dbReference type="InterPro" id="IPR013320">
    <property type="entry name" value="ConA-like_dom_sf"/>
</dbReference>
<dbReference type="Proteomes" id="UP000194873">
    <property type="component" value="Unassembled WGS sequence"/>
</dbReference>
<keyword evidence="3" id="KW-1185">Reference proteome</keyword>
<evidence type="ECO:0000313" key="3">
    <source>
        <dbReference type="Proteomes" id="UP000194873"/>
    </source>
</evidence>
<feature type="compositionally biased region" description="Low complexity" evidence="1">
    <location>
        <begin position="29"/>
        <end position="48"/>
    </location>
</feature>
<sequence>MKQKLSFFPVVLATVLLGSCSDNKTQDVAATSDTSAPAATSATAGDSGRVSGTPCDIKLANIHFTKAINGADTLTKVDKNGRMAFRVGAKKDFFSDPNDGKLSNNTAPILLAKVDNTKPFTLVAKVFPGFTAKGLYNAGVLYIYSTDSFWQKHCFEQDERGNHRIVTVRTMGTSDDNNHDIVKSPSAYMKISSDTRTVASYYSLDNKNWQMVRLYKNNYPAAIWVGVSAQCPVDTGTVSHFEQISLTQNSVTDFRLGN</sequence>
<dbReference type="Pfam" id="PF07081">
    <property type="entry name" value="DUF1349"/>
    <property type="match status" value="1"/>
</dbReference>
<dbReference type="PANTHER" id="PTHR35332">
    <property type="entry name" value="REGULATION OF ENOLASE PROTEIN 1"/>
    <property type="match status" value="1"/>
</dbReference>
<dbReference type="GO" id="GO:0005975">
    <property type="term" value="P:carbohydrate metabolic process"/>
    <property type="evidence" value="ECO:0007669"/>
    <property type="project" value="UniProtKB-ARBA"/>
</dbReference>
<dbReference type="OrthoDB" id="9808724at2"/>
<name>A0A243WFH9_9BACT</name>
<dbReference type="RefSeq" id="WP_086593335.1">
    <property type="nucleotide sequence ID" value="NZ_MTSE01000003.1"/>
</dbReference>
<feature type="region of interest" description="Disordered" evidence="1">
    <location>
        <begin position="27"/>
        <end position="50"/>
    </location>
</feature>
<comment type="caution">
    <text evidence="2">The sequence shown here is derived from an EMBL/GenBank/DDBJ whole genome shotgun (WGS) entry which is preliminary data.</text>
</comment>
<dbReference type="InterPro" id="IPR009784">
    <property type="entry name" value="DUF1349"/>
</dbReference>
<dbReference type="SUPFAM" id="SSF49899">
    <property type="entry name" value="Concanavalin A-like lectins/glucanases"/>
    <property type="match status" value="1"/>
</dbReference>
<dbReference type="PROSITE" id="PS51257">
    <property type="entry name" value="PROKAR_LIPOPROTEIN"/>
    <property type="match status" value="1"/>
</dbReference>
<accession>A0A243WFH9</accession>
<gene>
    <name evidence="2" type="ORF">BXP70_07080</name>
</gene>
<dbReference type="PANTHER" id="PTHR35332:SF2">
    <property type="entry name" value="REGULATION OF ENOLASE PROTEIN 1"/>
    <property type="match status" value="1"/>
</dbReference>
<evidence type="ECO:0000313" key="2">
    <source>
        <dbReference type="EMBL" id="OUJ74536.1"/>
    </source>
</evidence>
<reference evidence="2 3" key="1">
    <citation type="submission" date="2017-01" db="EMBL/GenBank/DDBJ databases">
        <title>A new Hymenobacter.</title>
        <authorList>
            <person name="Liang Y."/>
            <person name="Feng F."/>
        </authorList>
    </citation>
    <scope>NUCLEOTIDE SEQUENCE [LARGE SCALE GENOMIC DNA]</scope>
    <source>
        <strain evidence="2">MIMBbqt21</strain>
    </source>
</reference>
<dbReference type="EMBL" id="MTSE01000003">
    <property type="protein sequence ID" value="OUJ74536.1"/>
    <property type="molecule type" value="Genomic_DNA"/>
</dbReference>
<evidence type="ECO:0000256" key="1">
    <source>
        <dbReference type="SAM" id="MobiDB-lite"/>
    </source>
</evidence>
<dbReference type="GO" id="GO:0004553">
    <property type="term" value="F:hydrolase activity, hydrolyzing O-glycosyl compounds"/>
    <property type="evidence" value="ECO:0007669"/>
    <property type="project" value="UniProtKB-ARBA"/>
</dbReference>
<dbReference type="Gene3D" id="2.60.120.200">
    <property type="match status" value="1"/>
</dbReference>
<protein>
    <recommendedName>
        <fullName evidence="4">DUF1349 domain-containing protein</fullName>
    </recommendedName>
</protein>
<proteinExistence type="predicted"/>